<evidence type="ECO:0000313" key="1">
    <source>
        <dbReference type="EMBL" id="EPB67983.1"/>
    </source>
</evidence>
<dbReference type="AlphaFoldDB" id="A0A0D6LA01"/>
<name>A0A0D6LA01_9BILA</name>
<dbReference type="EMBL" id="KE125527">
    <property type="protein sequence ID" value="EPB67983.1"/>
    <property type="molecule type" value="Genomic_DNA"/>
</dbReference>
<proteinExistence type="predicted"/>
<organism evidence="1 2">
    <name type="scientific">Ancylostoma ceylanicum</name>
    <dbReference type="NCBI Taxonomy" id="53326"/>
    <lineage>
        <taxon>Eukaryota</taxon>
        <taxon>Metazoa</taxon>
        <taxon>Ecdysozoa</taxon>
        <taxon>Nematoda</taxon>
        <taxon>Chromadorea</taxon>
        <taxon>Rhabditida</taxon>
        <taxon>Rhabditina</taxon>
        <taxon>Rhabditomorpha</taxon>
        <taxon>Strongyloidea</taxon>
        <taxon>Ancylostomatidae</taxon>
        <taxon>Ancylostomatinae</taxon>
        <taxon>Ancylostoma</taxon>
    </lineage>
</organism>
<sequence>MGSLLSTNAAESALPHDPSAMEYLEKNLLHNTTRLTTEEKARIRALNNAGLCRRANGRKIGRTHFLISIYLRNWDGYNKKKDNRCETFCSSRREADMQANVQQLLVSQQDPSTTETPCLGEH</sequence>
<dbReference type="Proteomes" id="UP000054495">
    <property type="component" value="Unassembled WGS sequence"/>
</dbReference>
<keyword evidence="2" id="KW-1185">Reference proteome</keyword>
<reference evidence="1 2" key="1">
    <citation type="submission" date="2013-05" db="EMBL/GenBank/DDBJ databases">
        <title>Draft genome of the parasitic nematode Anyclostoma ceylanicum.</title>
        <authorList>
            <person name="Mitreva M."/>
        </authorList>
    </citation>
    <scope>NUCLEOTIDE SEQUENCE [LARGE SCALE GENOMIC DNA]</scope>
</reference>
<protein>
    <submittedName>
        <fullName evidence="1">Uncharacterized protein</fullName>
    </submittedName>
</protein>
<accession>A0A0D6LA01</accession>
<evidence type="ECO:0000313" key="2">
    <source>
        <dbReference type="Proteomes" id="UP000054495"/>
    </source>
</evidence>
<gene>
    <name evidence="1" type="ORF">ANCCEY_12931</name>
</gene>
<dbReference type="Gene3D" id="1.10.10.60">
    <property type="entry name" value="Homeodomain-like"/>
    <property type="match status" value="1"/>
</dbReference>